<gene>
    <name evidence="8" type="ORF">SE15_09530</name>
</gene>
<feature type="domain" description="RNA polymerase sigma-70 region 4" evidence="7">
    <location>
        <begin position="123"/>
        <end position="171"/>
    </location>
</feature>
<keyword evidence="4" id="KW-0238">DNA-binding</keyword>
<dbReference type="InterPro" id="IPR013325">
    <property type="entry name" value="RNA_pol_sigma_r2"/>
</dbReference>
<dbReference type="Pfam" id="PF04545">
    <property type="entry name" value="Sigma70_r4"/>
    <property type="match status" value="1"/>
</dbReference>
<dbReference type="Gene3D" id="1.10.1740.10">
    <property type="match status" value="1"/>
</dbReference>
<comment type="similarity">
    <text evidence="1">Belongs to the sigma-70 factor family. ECF subfamily.</text>
</comment>
<keyword evidence="2" id="KW-0805">Transcription regulation</keyword>
<dbReference type="InterPro" id="IPR007627">
    <property type="entry name" value="RNA_pol_sigma70_r2"/>
</dbReference>
<dbReference type="CDD" id="cd06171">
    <property type="entry name" value="Sigma70_r4"/>
    <property type="match status" value="1"/>
</dbReference>
<dbReference type="OrthoDB" id="160825at2"/>
<evidence type="ECO:0000256" key="1">
    <source>
        <dbReference type="ARBA" id="ARBA00010641"/>
    </source>
</evidence>
<evidence type="ECO:0000259" key="7">
    <source>
        <dbReference type="Pfam" id="PF04545"/>
    </source>
</evidence>
<proteinExistence type="inferred from homology"/>
<dbReference type="Pfam" id="PF04542">
    <property type="entry name" value="Sigma70_r2"/>
    <property type="match status" value="1"/>
</dbReference>
<dbReference type="InterPro" id="IPR007630">
    <property type="entry name" value="RNA_pol_sigma70_r4"/>
</dbReference>
<organism evidence="8 9">
    <name type="scientific">Thermanaerothrix daxensis</name>
    <dbReference type="NCBI Taxonomy" id="869279"/>
    <lineage>
        <taxon>Bacteria</taxon>
        <taxon>Bacillati</taxon>
        <taxon>Chloroflexota</taxon>
        <taxon>Anaerolineae</taxon>
        <taxon>Anaerolineales</taxon>
        <taxon>Anaerolineaceae</taxon>
        <taxon>Thermanaerothrix</taxon>
    </lineage>
</organism>
<dbReference type="Proteomes" id="UP000050544">
    <property type="component" value="Unassembled WGS sequence"/>
</dbReference>
<sequence>MDEFGDLIPRARALDAEALTALHDALYPAVYRYVAYRLGDGPLSEDLTAEVFLRLLEALHAGRVRGSGLRAWCFTTAHHLVMDHLRQRYRRPQQGLEDGHLAAEGDPEQTLEAQQRLEAVQRAMRHLTPEQQHVLTLRFSQAISLEETAALMGKSVNAVKVLQFRALAALRRWLEREEA</sequence>
<dbReference type="NCBIfam" id="TIGR02937">
    <property type="entry name" value="sigma70-ECF"/>
    <property type="match status" value="1"/>
</dbReference>
<dbReference type="AlphaFoldDB" id="A0A0P6YJ47"/>
<dbReference type="GO" id="GO:0006352">
    <property type="term" value="P:DNA-templated transcription initiation"/>
    <property type="evidence" value="ECO:0007669"/>
    <property type="project" value="InterPro"/>
</dbReference>
<feature type="domain" description="RNA polymerase sigma-70 region 2" evidence="6">
    <location>
        <begin position="24"/>
        <end position="90"/>
    </location>
</feature>
<accession>A0A0P6YJ47</accession>
<dbReference type="RefSeq" id="WP_054521883.1">
    <property type="nucleotide sequence ID" value="NZ_LGKO01000005.1"/>
</dbReference>
<dbReference type="STRING" id="869279.SE15_09530"/>
<dbReference type="InterPro" id="IPR039425">
    <property type="entry name" value="RNA_pol_sigma-70-like"/>
</dbReference>
<dbReference type="Gene3D" id="1.10.10.10">
    <property type="entry name" value="Winged helix-like DNA-binding domain superfamily/Winged helix DNA-binding domain"/>
    <property type="match status" value="1"/>
</dbReference>
<evidence type="ECO:0000256" key="2">
    <source>
        <dbReference type="ARBA" id="ARBA00023015"/>
    </source>
</evidence>
<evidence type="ECO:0008006" key="10">
    <source>
        <dbReference type="Google" id="ProtNLM"/>
    </source>
</evidence>
<reference evidence="8 9" key="1">
    <citation type="submission" date="2015-07" db="EMBL/GenBank/DDBJ databases">
        <title>Whole genome sequence of Thermanaerothrix daxensis DSM 23592.</title>
        <authorList>
            <person name="Hemp J."/>
            <person name="Ward L.M."/>
            <person name="Pace L.A."/>
            <person name="Fischer W.W."/>
        </authorList>
    </citation>
    <scope>NUCLEOTIDE SEQUENCE [LARGE SCALE GENOMIC DNA]</scope>
    <source>
        <strain evidence="8 9">GNS-1</strain>
    </source>
</reference>
<evidence type="ECO:0000256" key="4">
    <source>
        <dbReference type="ARBA" id="ARBA00023125"/>
    </source>
</evidence>
<dbReference type="PANTHER" id="PTHR43133:SF57">
    <property type="entry name" value="RNA POLYMERASE SIGMA-70 FACTOR"/>
    <property type="match status" value="1"/>
</dbReference>
<dbReference type="PANTHER" id="PTHR43133">
    <property type="entry name" value="RNA POLYMERASE ECF-TYPE SIGMA FACTO"/>
    <property type="match status" value="1"/>
</dbReference>
<dbReference type="GO" id="GO:0003677">
    <property type="term" value="F:DNA binding"/>
    <property type="evidence" value="ECO:0007669"/>
    <property type="project" value="UniProtKB-KW"/>
</dbReference>
<dbReference type="InterPro" id="IPR036388">
    <property type="entry name" value="WH-like_DNA-bd_sf"/>
</dbReference>
<evidence type="ECO:0000313" key="8">
    <source>
        <dbReference type="EMBL" id="KPL82398.1"/>
    </source>
</evidence>
<dbReference type="InterPro" id="IPR013324">
    <property type="entry name" value="RNA_pol_sigma_r3/r4-like"/>
</dbReference>
<dbReference type="SUPFAM" id="SSF88659">
    <property type="entry name" value="Sigma3 and sigma4 domains of RNA polymerase sigma factors"/>
    <property type="match status" value="1"/>
</dbReference>
<dbReference type="EMBL" id="LGKO01000005">
    <property type="protein sequence ID" value="KPL82398.1"/>
    <property type="molecule type" value="Genomic_DNA"/>
</dbReference>
<keyword evidence="3" id="KW-0731">Sigma factor</keyword>
<dbReference type="GO" id="GO:0016987">
    <property type="term" value="F:sigma factor activity"/>
    <property type="evidence" value="ECO:0007669"/>
    <property type="project" value="UniProtKB-KW"/>
</dbReference>
<name>A0A0P6YJ47_9CHLR</name>
<keyword evidence="9" id="KW-1185">Reference proteome</keyword>
<dbReference type="SUPFAM" id="SSF88946">
    <property type="entry name" value="Sigma2 domain of RNA polymerase sigma factors"/>
    <property type="match status" value="1"/>
</dbReference>
<evidence type="ECO:0000256" key="3">
    <source>
        <dbReference type="ARBA" id="ARBA00023082"/>
    </source>
</evidence>
<keyword evidence="5" id="KW-0804">Transcription</keyword>
<dbReference type="InterPro" id="IPR014284">
    <property type="entry name" value="RNA_pol_sigma-70_dom"/>
</dbReference>
<evidence type="ECO:0000259" key="6">
    <source>
        <dbReference type="Pfam" id="PF04542"/>
    </source>
</evidence>
<evidence type="ECO:0000256" key="5">
    <source>
        <dbReference type="ARBA" id="ARBA00023163"/>
    </source>
</evidence>
<comment type="caution">
    <text evidence="8">The sequence shown here is derived from an EMBL/GenBank/DDBJ whole genome shotgun (WGS) entry which is preliminary data.</text>
</comment>
<evidence type="ECO:0000313" key="9">
    <source>
        <dbReference type="Proteomes" id="UP000050544"/>
    </source>
</evidence>
<protein>
    <recommendedName>
        <fullName evidence="10">Sigma-70 family RNA polymerase sigma factor</fullName>
    </recommendedName>
</protein>